<dbReference type="GO" id="GO:0000150">
    <property type="term" value="F:DNA strand exchange activity"/>
    <property type="evidence" value="ECO:0007669"/>
    <property type="project" value="InterPro"/>
</dbReference>
<dbReference type="PROSITE" id="PS00397">
    <property type="entry name" value="RECOMBINASES_1"/>
    <property type="match status" value="1"/>
</dbReference>
<dbReference type="InterPro" id="IPR006119">
    <property type="entry name" value="Resolv_N"/>
</dbReference>
<dbReference type="SMART" id="SM00857">
    <property type="entry name" value="Resolvase"/>
    <property type="match status" value="1"/>
</dbReference>
<evidence type="ECO:0000256" key="3">
    <source>
        <dbReference type="ARBA" id="ARBA00023172"/>
    </source>
</evidence>
<keyword evidence="6" id="KW-0175">Coiled coil</keyword>
<gene>
    <name evidence="8" type="ORF">H8E29_16755</name>
</gene>
<dbReference type="InterPro" id="IPR011109">
    <property type="entry name" value="DNA_bind_recombinase_dom"/>
</dbReference>
<protein>
    <submittedName>
        <fullName evidence="8">Recombinase family protein</fullName>
    </submittedName>
</protein>
<feature type="domain" description="Recombinase" evidence="7">
    <location>
        <begin position="182"/>
        <end position="330"/>
    </location>
</feature>
<evidence type="ECO:0000256" key="2">
    <source>
        <dbReference type="ARBA" id="ARBA00023125"/>
    </source>
</evidence>
<dbReference type="InterPro" id="IPR025827">
    <property type="entry name" value="Zn_ribbon_recom_dom"/>
</dbReference>
<dbReference type="SUPFAM" id="SSF53041">
    <property type="entry name" value="Resolvase-like"/>
    <property type="match status" value="1"/>
</dbReference>
<accession>A0A8J6NSH9</accession>
<dbReference type="CDD" id="cd00338">
    <property type="entry name" value="Ser_Recombinase"/>
    <property type="match status" value="1"/>
</dbReference>
<dbReference type="PANTHER" id="PTHR30461:SF23">
    <property type="entry name" value="DNA RECOMBINASE-RELATED"/>
    <property type="match status" value="1"/>
</dbReference>
<evidence type="ECO:0000256" key="5">
    <source>
        <dbReference type="PROSITE-ProRule" id="PRU10137"/>
    </source>
</evidence>
<evidence type="ECO:0000313" key="8">
    <source>
        <dbReference type="EMBL" id="MBC8336909.1"/>
    </source>
</evidence>
<evidence type="ECO:0000256" key="6">
    <source>
        <dbReference type="SAM" id="Coils"/>
    </source>
</evidence>
<dbReference type="Pfam" id="PF13408">
    <property type="entry name" value="Zn_ribbon_recom"/>
    <property type="match status" value="1"/>
</dbReference>
<dbReference type="InterPro" id="IPR036162">
    <property type="entry name" value="Resolvase-like_N_sf"/>
</dbReference>
<reference evidence="8 9" key="1">
    <citation type="submission" date="2020-08" db="EMBL/GenBank/DDBJ databases">
        <title>Bridging the membrane lipid divide: bacteria of the FCB group superphylum have the potential to synthesize archaeal ether lipids.</title>
        <authorList>
            <person name="Villanueva L."/>
            <person name="Von Meijenfeldt F.A.B."/>
            <person name="Westbye A.B."/>
            <person name="Yadav S."/>
            <person name="Hopmans E.C."/>
            <person name="Dutilh B.E."/>
            <person name="Sinninghe Damste J.S."/>
        </authorList>
    </citation>
    <scope>NUCLEOTIDE SEQUENCE [LARGE SCALE GENOMIC DNA]</scope>
    <source>
        <strain evidence="8">NIOZ-UU36</strain>
    </source>
</reference>
<dbReference type="GO" id="GO:0003677">
    <property type="term" value="F:DNA binding"/>
    <property type="evidence" value="ECO:0007669"/>
    <property type="project" value="UniProtKB-KW"/>
</dbReference>
<dbReference type="PANTHER" id="PTHR30461">
    <property type="entry name" value="DNA-INVERTASE FROM LAMBDOID PROPHAGE"/>
    <property type="match status" value="1"/>
</dbReference>
<organism evidence="8 9">
    <name type="scientific">Candidatus Desulfolinea nitratireducens</name>
    <dbReference type="NCBI Taxonomy" id="2841698"/>
    <lineage>
        <taxon>Bacteria</taxon>
        <taxon>Bacillati</taxon>
        <taxon>Chloroflexota</taxon>
        <taxon>Anaerolineae</taxon>
        <taxon>Anaerolineales</taxon>
        <taxon>Anaerolineales incertae sedis</taxon>
        <taxon>Candidatus Desulfolinea</taxon>
    </lineage>
</organism>
<sequence>MSISQFFKTEFNALAKNGMIGHPQGQPAFGYLRVSSAGQADEGRSGLPRQMMHIHEIAFEHGLKISWQHIFADDNSGFEFANRPNLSRLRTAYKSTARLAHAVVIEDLDRLSRNADWHQGFLLDEMKQYGVEPLFWKKFSSRIERAVMGAIAQDGMEQAKRRMAEGNIHKAKSGRVTARVPAFGYKLVDSKGREGETVKKDSHYAIREDEAQIVRLVYKRVIEGYPLRGLARMLQEKYPPPRNAANWEGRALYNIIKNPAYKGDFAANRRTEVKVPVTVNTGSLTGPVVKMVKKRVARPKEEWIIVPVPAIVSVEEWDLANNILTANKKTNKRSSKSHYLLTGFTRCARCGYSYSGHRRIYHRKDGEKTITSGYGCNAKSPRVPAFSERVQCDSSQISSKVLDPAIWNIVCQVLLDPQILLTALEKEFMGKRNEQTSRQIDFLESQIRSAENEDEKLYKAYMAGVFDEIEFAERRKLVKKKAEKLKQELAQLNGSLISPENFEARKQTILLICQTAQENGLAEDAPFEIQKRIIKTVVNKVTLDTVERWFELDGIIKGRYPLPPKGSWKSKS</sequence>
<dbReference type="Proteomes" id="UP000614469">
    <property type="component" value="Unassembled WGS sequence"/>
</dbReference>
<name>A0A8J6NSH9_9CHLR</name>
<dbReference type="PROSITE" id="PS51737">
    <property type="entry name" value="RECOMBINASE_DNA_BIND"/>
    <property type="match status" value="1"/>
</dbReference>
<dbReference type="InterPro" id="IPR050639">
    <property type="entry name" value="SSR_resolvase"/>
</dbReference>
<keyword evidence="3" id="KW-0233">DNA recombination</keyword>
<dbReference type="Pfam" id="PF00239">
    <property type="entry name" value="Resolvase"/>
    <property type="match status" value="1"/>
</dbReference>
<feature type="active site" description="O-(5'-phospho-DNA)-serine intermediate" evidence="4 5">
    <location>
        <position position="35"/>
    </location>
</feature>
<keyword evidence="2" id="KW-0238">DNA-binding</keyword>
<dbReference type="InterPro" id="IPR038109">
    <property type="entry name" value="DNA_bind_recomb_sf"/>
</dbReference>
<dbReference type="GO" id="GO:0015074">
    <property type="term" value="P:DNA integration"/>
    <property type="evidence" value="ECO:0007669"/>
    <property type="project" value="UniProtKB-KW"/>
</dbReference>
<evidence type="ECO:0000256" key="1">
    <source>
        <dbReference type="ARBA" id="ARBA00022908"/>
    </source>
</evidence>
<feature type="coiled-coil region" evidence="6">
    <location>
        <begin position="433"/>
        <end position="495"/>
    </location>
</feature>
<keyword evidence="1" id="KW-0229">DNA integration</keyword>
<dbReference type="Gene3D" id="3.90.1750.20">
    <property type="entry name" value="Putative Large Serine Recombinase, Chain B, Domain 2"/>
    <property type="match status" value="1"/>
</dbReference>
<dbReference type="AlphaFoldDB" id="A0A8J6NSH9"/>
<evidence type="ECO:0000256" key="4">
    <source>
        <dbReference type="PIRSR" id="PIRSR606118-50"/>
    </source>
</evidence>
<dbReference type="InterPro" id="IPR006118">
    <property type="entry name" value="Recombinase_CS"/>
</dbReference>
<proteinExistence type="predicted"/>
<dbReference type="EMBL" id="JACNJN010000210">
    <property type="protein sequence ID" value="MBC8336909.1"/>
    <property type="molecule type" value="Genomic_DNA"/>
</dbReference>
<evidence type="ECO:0000259" key="7">
    <source>
        <dbReference type="PROSITE" id="PS51737"/>
    </source>
</evidence>
<dbReference type="Pfam" id="PF07508">
    <property type="entry name" value="Recombinase"/>
    <property type="match status" value="1"/>
</dbReference>
<dbReference type="Gene3D" id="3.40.50.1390">
    <property type="entry name" value="Resolvase, N-terminal catalytic domain"/>
    <property type="match status" value="1"/>
</dbReference>
<comment type="caution">
    <text evidence="8">The sequence shown here is derived from an EMBL/GenBank/DDBJ whole genome shotgun (WGS) entry which is preliminary data.</text>
</comment>
<evidence type="ECO:0000313" key="9">
    <source>
        <dbReference type="Proteomes" id="UP000614469"/>
    </source>
</evidence>